<dbReference type="InterPro" id="IPR001789">
    <property type="entry name" value="Sig_transdc_resp-reg_receiver"/>
</dbReference>
<evidence type="ECO:0000313" key="5">
    <source>
        <dbReference type="Proteomes" id="UP000622580"/>
    </source>
</evidence>
<protein>
    <submittedName>
        <fullName evidence="4">Response regulator</fullName>
    </submittedName>
</protein>
<keyword evidence="5" id="KW-1185">Reference proteome</keyword>
<dbReference type="Pfam" id="PF00072">
    <property type="entry name" value="Response_reg"/>
    <property type="match status" value="1"/>
</dbReference>
<dbReference type="PANTHER" id="PTHR44591:SF3">
    <property type="entry name" value="RESPONSE REGULATORY DOMAIN-CONTAINING PROTEIN"/>
    <property type="match status" value="1"/>
</dbReference>
<reference evidence="4" key="1">
    <citation type="submission" date="2021-04" db="EMBL/GenBank/DDBJ databases">
        <title>Draft genome assembly of strain Phenylobacterium sp. 20VBR1 using MiniION and Illumina platforms.</title>
        <authorList>
            <person name="Thomas F.A."/>
            <person name="Krishnan K.P."/>
            <person name="Sinha R.K."/>
        </authorList>
    </citation>
    <scope>NUCLEOTIDE SEQUENCE</scope>
    <source>
        <strain evidence="4">20VBR1</strain>
    </source>
</reference>
<dbReference type="RefSeq" id="WP_215341423.1">
    <property type="nucleotide sequence ID" value="NZ_JAGSGD010000001.1"/>
</dbReference>
<evidence type="ECO:0000256" key="2">
    <source>
        <dbReference type="PROSITE-ProRule" id="PRU00169"/>
    </source>
</evidence>
<evidence type="ECO:0000256" key="1">
    <source>
        <dbReference type="ARBA" id="ARBA00022553"/>
    </source>
</evidence>
<evidence type="ECO:0000313" key="4">
    <source>
        <dbReference type="EMBL" id="MBR7620696.1"/>
    </source>
</evidence>
<gene>
    <name evidence="4" type="ORF">JKL49_14985</name>
</gene>
<dbReference type="PANTHER" id="PTHR44591">
    <property type="entry name" value="STRESS RESPONSE REGULATOR PROTEIN 1"/>
    <property type="match status" value="1"/>
</dbReference>
<accession>A0A941D4F7</accession>
<dbReference type="GO" id="GO:0000160">
    <property type="term" value="P:phosphorelay signal transduction system"/>
    <property type="evidence" value="ECO:0007669"/>
    <property type="project" value="InterPro"/>
</dbReference>
<organism evidence="4 5">
    <name type="scientific">Phenylobacterium glaciei</name>
    <dbReference type="NCBI Taxonomy" id="2803784"/>
    <lineage>
        <taxon>Bacteria</taxon>
        <taxon>Pseudomonadati</taxon>
        <taxon>Pseudomonadota</taxon>
        <taxon>Alphaproteobacteria</taxon>
        <taxon>Caulobacterales</taxon>
        <taxon>Caulobacteraceae</taxon>
        <taxon>Phenylobacterium</taxon>
    </lineage>
</organism>
<dbReference type="InterPro" id="IPR050595">
    <property type="entry name" value="Bact_response_regulator"/>
</dbReference>
<proteinExistence type="predicted"/>
<dbReference type="PROSITE" id="PS50110">
    <property type="entry name" value="RESPONSE_REGULATORY"/>
    <property type="match status" value="1"/>
</dbReference>
<dbReference type="Proteomes" id="UP000622580">
    <property type="component" value="Unassembled WGS sequence"/>
</dbReference>
<dbReference type="AlphaFoldDB" id="A0A941D4F7"/>
<dbReference type="EMBL" id="JAGSGD010000001">
    <property type="protein sequence ID" value="MBR7620696.1"/>
    <property type="molecule type" value="Genomic_DNA"/>
</dbReference>
<feature type="domain" description="Response regulatory" evidence="3">
    <location>
        <begin position="1"/>
        <end position="114"/>
    </location>
</feature>
<keyword evidence="1 2" id="KW-0597">Phosphoprotein</keyword>
<comment type="caution">
    <text evidence="4">The sequence shown here is derived from an EMBL/GenBank/DDBJ whole genome shotgun (WGS) entry which is preliminary data.</text>
</comment>
<dbReference type="SUPFAM" id="SSF52172">
    <property type="entry name" value="CheY-like"/>
    <property type="match status" value="1"/>
</dbReference>
<dbReference type="InterPro" id="IPR011006">
    <property type="entry name" value="CheY-like_superfamily"/>
</dbReference>
<evidence type="ECO:0000259" key="3">
    <source>
        <dbReference type="PROSITE" id="PS50110"/>
    </source>
</evidence>
<dbReference type="SMART" id="SM00448">
    <property type="entry name" value="REC"/>
    <property type="match status" value="1"/>
</dbReference>
<sequence length="132" mass="14726">MIDDDPLIRMMVTAVLTTDTQKVTSVENGMDGLVCAASPPPDLVLLDVSMPDVSGFDLLPRLLKSRGWARTPILMLTAENEIENIIRARREGARGYICKPVQPDTLVAMVNDILHQPDIVWLDDYTRVRRPA</sequence>
<dbReference type="Gene3D" id="3.40.50.2300">
    <property type="match status" value="1"/>
</dbReference>
<name>A0A941D4F7_9CAUL</name>
<dbReference type="CDD" id="cd17574">
    <property type="entry name" value="REC_OmpR"/>
    <property type="match status" value="1"/>
</dbReference>
<feature type="modified residue" description="4-aspartylphosphate" evidence="2">
    <location>
        <position position="47"/>
    </location>
</feature>